<dbReference type="Gene3D" id="1.20.120.1220">
    <property type="match status" value="1"/>
</dbReference>
<sequence>MFTIVFYIFSSFLSYLDCKKFLIPNNILLAMTLMLLIFGTLESKIYISSIVLSLLVLLFFIIVLLLNRTQILGGGDIKYMMVIALYLGLKPFAVFLVITGLVQTMSLVYKQLFLKRRVAPMAPAMFCSVIIVDLMIYFKIYPNLF</sequence>
<gene>
    <name evidence="3" type="ORF">ABIV_2354</name>
    <name evidence="4" type="ORF">CRV05_06730</name>
</gene>
<accession>A0AAX2A939</accession>
<feature type="transmembrane region" description="Helical" evidence="1">
    <location>
        <begin position="122"/>
        <end position="141"/>
    </location>
</feature>
<dbReference type="Pfam" id="PF01478">
    <property type="entry name" value="Peptidase_A24"/>
    <property type="match status" value="1"/>
</dbReference>
<evidence type="ECO:0000313" key="4">
    <source>
        <dbReference type="EMBL" id="RXK10066.1"/>
    </source>
</evidence>
<keyword evidence="1" id="KW-0472">Membrane</keyword>
<dbReference type="RefSeq" id="WP_114840116.1">
    <property type="nucleotide sequence ID" value="NZ_CP031217.1"/>
</dbReference>
<dbReference type="EMBL" id="CP031217">
    <property type="protein sequence ID" value="AXH13328.1"/>
    <property type="molecule type" value="Genomic_DNA"/>
</dbReference>
<organism evidence="4 6">
    <name type="scientific">Halarcobacter bivalviorum</name>
    <dbReference type="NCBI Taxonomy" id="663364"/>
    <lineage>
        <taxon>Bacteria</taxon>
        <taxon>Pseudomonadati</taxon>
        <taxon>Campylobacterota</taxon>
        <taxon>Epsilonproteobacteria</taxon>
        <taxon>Campylobacterales</taxon>
        <taxon>Arcobacteraceae</taxon>
        <taxon>Halarcobacter</taxon>
    </lineage>
</organism>
<feature type="transmembrane region" description="Helical" evidence="1">
    <location>
        <begin position="79"/>
        <end position="102"/>
    </location>
</feature>
<dbReference type="Proteomes" id="UP000253850">
    <property type="component" value="Chromosome"/>
</dbReference>
<dbReference type="Proteomes" id="UP000289193">
    <property type="component" value="Unassembled WGS sequence"/>
</dbReference>
<dbReference type="KEGG" id="hbv:ABIV_2354"/>
<evidence type="ECO:0000259" key="2">
    <source>
        <dbReference type="Pfam" id="PF01478"/>
    </source>
</evidence>
<dbReference type="GO" id="GO:0016020">
    <property type="term" value="C:membrane"/>
    <property type="evidence" value="ECO:0007669"/>
    <property type="project" value="InterPro"/>
</dbReference>
<keyword evidence="1" id="KW-0812">Transmembrane</keyword>
<feature type="transmembrane region" description="Helical" evidence="1">
    <location>
        <begin position="21"/>
        <end position="39"/>
    </location>
</feature>
<keyword evidence="1" id="KW-1133">Transmembrane helix</keyword>
<reference evidence="4 6" key="1">
    <citation type="submission" date="2017-10" db="EMBL/GenBank/DDBJ databases">
        <title>Genomics of the genus Arcobacter.</title>
        <authorList>
            <person name="Perez-Cataluna A."/>
            <person name="Figueras M.J."/>
        </authorList>
    </citation>
    <scope>NUCLEOTIDE SEQUENCE [LARGE SCALE GENOMIC DNA]</scope>
    <source>
        <strain evidence="4 6">CECT 7835</strain>
    </source>
</reference>
<evidence type="ECO:0000313" key="6">
    <source>
        <dbReference type="Proteomes" id="UP000289193"/>
    </source>
</evidence>
<dbReference type="InterPro" id="IPR000045">
    <property type="entry name" value="Prepilin_IV_endopep_pep"/>
</dbReference>
<proteinExistence type="predicted"/>
<reference evidence="3 5" key="2">
    <citation type="submission" date="2018-07" db="EMBL/GenBank/DDBJ databases">
        <title>Complete genome of the Arcobacter bivalviorum type strain LMG 26154.</title>
        <authorList>
            <person name="Miller W.G."/>
            <person name="Yee E."/>
            <person name="Bono J.L."/>
        </authorList>
    </citation>
    <scope>NUCLEOTIDE SEQUENCE [LARGE SCALE GENOMIC DNA]</scope>
    <source>
        <strain evidence="3 5">LMG 26154</strain>
    </source>
</reference>
<evidence type="ECO:0000256" key="1">
    <source>
        <dbReference type="SAM" id="Phobius"/>
    </source>
</evidence>
<evidence type="ECO:0000313" key="3">
    <source>
        <dbReference type="EMBL" id="AXH13328.1"/>
    </source>
</evidence>
<feature type="transmembrane region" description="Helical" evidence="1">
    <location>
        <begin position="45"/>
        <end position="67"/>
    </location>
</feature>
<name>A0AAX2A939_9BACT</name>
<keyword evidence="6" id="KW-1185">Reference proteome</keyword>
<dbReference type="GO" id="GO:0004190">
    <property type="term" value="F:aspartic-type endopeptidase activity"/>
    <property type="evidence" value="ECO:0007669"/>
    <property type="project" value="InterPro"/>
</dbReference>
<dbReference type="AlphaFoldDB" id="A0AAX2A939"/>
<feature type="domain" description="Prepilin type IV endopeptidase peptidase" evidence="2">
    <location>
        <begin position="4"/>
        <end position="102"/>
    </location>
</feature>
<evidence type="ECO:0000313" key="5">
    <source>
        <dbReference type="Proteomes" id="UP000253850"/>
    </source>
</evidence>
<dbReference type="EMBL" id="PDKM01000003">
    <property type="protein sequence ID" value="RXK10066.1"/>
    <property type="molecule type" value="Genomic_DNA"/>
</dbReference>
<protein>
    <submittedName>
        <fullName evidence="3">Prepilin peptidase, putative TadV</fullName>
    </submittedName>
</protein>